<evidence type="ECO:0000313" key="3">
    <source>
        <dbReference type="Proteomes" id="UP000009168"/>
    </source>
</evidence>
<dbReference type="GO" id="GO:0020037">
    <property type="term" value="F:heme binding"/>
    <property type="evidence" value="ECO:0007669"/>
    <property type="project" value="InterPro"/>
</dbReference>
<name>W7XB71_TETTS</name>
<sequence>MKQIDQQNTFNFTPFSLGPRNCIGQHLAMIEGKSMLAYILLNFEKFPNKNQEVVKEMKIIYGFQKDNLVYFKNRSQRKKSGNIQLTQQFYIQIKKYLFLLCLKFQYVFFTTKKQKPSILQKFIKEKQNKFKHQKQTRFYFQHSKQKEVEINMILIISIIILQIKKQNMRKNISYKQKQFKQKNFLSLIELLFLSFKLKFFIFQK</sequence>
<dbReference type="InterPro" id="IPR001128">
    <property type="entry name" value="Cyt_P450"/>
</dbReference>
<dbReference type="KEGG" id="tet:TTHERM_000198259"/>
<dbReference type="GO" id="GO:0005506">
    <property type="term" value="F:iron ion binding"/>
    <property type="evidence" value="ECO:0007669"/>
    <property type="project" value="InterPro"/>
</dbReference>
<keyword evidence="1 2" id="KW-0503">Monooxygenase</keyword>
<dbReference type="EMBL" id="GG662857">
    <property type="protein sequence ID" value="EWS76630.1"/>
    <property type="molecule type" value="Genomic_DNA"/>
</dbReference>
<dbReference type="GO" id="GO:0004497">
    <property type="term" value="F:monooxygenase activity"/>
    <property type="evidence" value="ECO:0007669"/>
    <property type="project" value="UniProtKB-KW"/>
</dbReference>
<comment type="similarity">
    <text evidence="1">Belongs to the cytochrome P450 family.</text>
</comment>
<proteinExistence type="inferred from homology"/>
<keyword evidence="1" id="KW-0479">Metal-binding</keyword>
<dbReference type="InterPro" id="IPR036396">
    <property type="entry name" value="Cyt_P450_sf"/>
</dbReference>
<dbReference type="STRING" id="312017.W7XB71"/>
<dbReference type="InterPro" id="IPR017972">
    <property type="entry name" value="Cyt_P450_CS"/>
</dbReference>
<dbReference type="AlphaFoldDB" id="W7XB71"/>
<keyword evidence="3" id="KW-1185">Reference proteome</keyword>
<keyword evidence="1" id="KW-0560">Oxidoreductase</keyword>
<reference evidence="3" key="1">
    <citation type="journal article" date="2006" name="PLoS Biol.">
        <title>Macronuclear genome sequence of the ciliate Tetrahymena thermophila, a model eukaryote.</title>
        <authorList>
            <person name="Eisen J.A."/>
            <person name="Coyne R.S."/>
            <person name="Wu M."/>
            <person name="Wu D."/>
            <person name="Thiagarajan M."/>
            <person name="Wortman J.R."/>
            <person name="Badger J.H."/>
            <person name="Ren Q."/>
            <person name="Amedeo P."/>
            <person name="Jones K.M."/>
            <person name="Tallon L.J."/>
            <person name="Delcher A.L."/>
            <person name="Salzberg S.L."/>
            <person name="Silva J.C."/>
            <person name="Haas B.J."/>
            <person name="Majoros W.H."/>
            <person name="Farzad M."/>
            <person name="Carlton J.M."/>
            <person name="Smith R.K. Jr."/>
            <person name="Garg J."/>
            <person name="Pearlman R.E."/>
            <person name="Karrer K.M."/>
            <person name="Sun L."/>
            <person name="Manning G."/>
            <person name="Elde N.C."/>
            <person name="Turkewitz A.P."/>
            <person name="Asai D.J."/>
            <person name="Wilkes D.E."/>
            <person name="Wang Y."/>
            <person name="Cai H."/>
            <person name="Collins K."/>
            <person name="Stewart B.A."/>
            <person name="Lee S.R."/>
            <person name="Wilamowska K."/>
            <person name="Weinberg Z."/>
            <person name="Ruzzo W.L."/>
            <person name="Wloga D."/>
            <person name="Gaertig J."/>
            <person name="Frankel J."/>
            <person name="Tsao C.-C."/>
            <person name="Gorovsky M.A."/>
            <person name="Keeling P.J."/>
            <person name="Waller R.F."/>
            <person name="Patron N.J."/>
            <person name="Cherry J.M."/>
            <person name="Stover N.A."/>
            <person name="Krieger C.J."/>
            <person name="del Toro C."/>
            <person name="Ryder H.F."/>
            <person name="Williamson S.C."/>
            <person name="Barbeau R.A."/>
            <person name="Hamilton E.P."/>
            <person name="Orias E."/>
        </authorList>
    </citation>
    <scope>NUCLEOTIDE SEQUENCE [LARGE SCALE GENOMIC DNA]</scope>
    <source>
        <strain evidence="3">SB210</strain>
    </source>
</reference>
<dbReference type="InParanoid" id="W7XB71"/>
<dbReference type="Gene3D" id="1.10.630.10">
    <property type="entry name" value="Cytochrome P450"/>
    <property type="match status" value="1"/>
</dbReference>
<organism evidence="2 3">
    <name type="scientific">Tetrahymena thermophila (strain SB210)</name>
    <dbReference type="NCBI Taxonomy" id="312017"/>
    <lineage>
        <taxon>Eukaryota</taxon>
        <taxon>Sar</taxon>
        <taxon>Alveolata</taxon>
        <taxon>Ciliophora</taxon>
        <taxon>Intramacronucleata</taxon>
        <taxon>Oligohymenophorea</taxon>
        <taxon>Hymenostomatida</taxon>
        <taxon>Tetrahymenina</taxon>
        <taxon>Tetrahymenidae</taxon>
        <taxon>Tetrahymena</taxon>
    </lineage>
</organism>
<keyword evidence="1" id="KW-0349">Heme</keyword>
<dbReference type="Pfam" id="PF00067">
    <property type="entry name" value="p450"/>
    <property type="match status" value="1"/>
</dbReference>
<dbReference type="GO" id="GO:0016705">
    <property type="term" value="F:oxidoreductase activity, acting on paired donors, with incorporation or reduction of molecular oxygen"/>
    <property type="evidence" value="ECO:0007669"/>
    <property type="project" value="InterPro"/>
</dbReference>
<dbReference type="PROSITE" id="PS00086">
    <property type="entry name" value="CYTOCHROME_P450"/>
    <property type="match status" value="1"/>
</dbReference>
<dbReference type="OrthoDB" id="290742at2759"/>
<keyword evidence="1" id="KW-0408">Iron</keyword>
<dbReference type="SUPFAM" id="SSF48264">
    <property type="entry name" value="Cytochrome P450"/>
    <property type="match status" value="1"/>
</dbReference>
<evidence type="ECO:0000256" key="1">
    <source>
        <dbReference type="RuleBase" id="RU000461"/>
    </source>
</evidence>
<evidence type="ECO:0000313" key="2">
    <source>
        <dbReference type="EMBL" id="EWS76630.1"/>
    </source>
</evidence>
<dbReference type="Proteomes" id="UP000009168">
    <property type="component" value="Unassembled WGS sequence"/>
</dbReference>
<accession>W7XB71</accession>
<dbReference type="RefSeq" id="XP_012650798.1">
    <property type="nucleotide sequence ID" value="XM_012795344.1"/>
</dbReference>
<protein>
    <submittedName>
        <fullName evidence="2">Cytochrome P450 family monooxygenase</fullName>
    </submittedName>
</protein>
<gene>
    <name evidence="2" type="ORF">TTHERM_000198259</name>
</gene>
<dbReference type="GeneID" id="24437787"/>